<sequence>MNNEDLKDFLSSVVASAKQVNILTGDHASAPYYEAGVKGSTTKTEEVIKRAVIRLMEEKDENGKYIVSEQGQFFGIKAVLTSSLCGLPSKPADFARVMHNLELDNLRVPYVYESVRKILPHQLPQNVELWRQYQNSADDYSMKQVAPAVRLMDILEEEKQ</sequence>
<name>A0A1H0KRY0_9BACT</name>
<dbReference type="RefSeq" id="WP_091817221.1">
    <property type="nucleotide sequence ID" value="NZ_FNCQ01000008.1"/>
</dbReference>
<reference evidence="1 4" key="2">
    <citation type="submission" date="2016-10" db="EMBL/GenBank/DDBJ databases">
        <authorList>
            <person name="de Groot N.N."/>
        </authorList>
    </citation>
    <scope>NUCLEOTIDE SEQUENCE [LARGE SCALE GENOMIC DNA]</scope>
    <source>
        <strain evidence="4">BP1-145</strain>
        <strain evidence="1">BP1-148</strain>
    </source>
</reference>
<dbReference type="Proteomes" id="UP000199134">
    <property type="component" value="Unassembled WGS sequence"/>
</dbReference>
<evidence type="ECO:0000313" key="1">
    <source>
        <dbReference type="EMBL" id="SDG70969.1"/>
    </source>
</evidence>
<organism evidence="2 4">
    <name type="scientific">Prevotella communis</name>
    <dbReference type="NCBI Taxonomy" id="2913614"/>
    <lineage>
        <taxon>Bacteria</taxon>
        <taxon>Pseudomonadati</taxon>
        <taxon>Bacteroidota</taxon>
        <taxon>Bacteroidia</taxon>
        <taxon>Bacteroidales</taxon>
        <taxon>Prevotellaceae</taxon>
        <taxon>Prevotella</taxon>
    </lineage>
</organism>
<reference evidence="2 3" key="1">
    <citation type="submission" date="2016-10" db="EMBL/GenBank/DDBJ databases">
        <authorList>
            <person name="Varghese N."/>
            <person name="Submissions S."/>
        </authorList>
    </citation>
    <scope>NUCLEOTIDE SEQUENCE</scope>
    <source>
        <strain evidence="2">BP1-145</strain>
        <strain evidence="3">BP1-148</strain>
    </source>
</reference>
<accession>A0A1H0KRY0</accession>
<accession>A0A1G7WGW1</accession>
<gene>
    <name evidence="2" type="ORF">SAMN04487900_12914</name>
    <name evidence="1" type="ORF">SAMN04487901_10811</name>
</gene>
<dbReference type="OrthoDB" id="1083189at2"/>
<evidence type="ECO:0000313" key="3">
    <source>
        <dbReference type="Proteomes" id="UP000198779"/>
    </source>
</evidence>
<dbReference type="EMBL" id="FNCQ01000008">
    <property type="protein sequence ID" value="SDG70969.1"/>
    <property type="molecule type" value="Genomic_DNA"/>
</dbReference>
<protein>
    <submittedName>
        <fullName evidence="2">Uncharacterized protein</fullName>
    </submittedName>
</protein>
<dbReference type="EMBL" id="FNIW01000029">
    <property type="protein sequence ID" value="SDO58717.1"/>
    <property type="molecule type" value="Genomic_DNA"/>
</dbReference>
<evidence type="ECO:0000313" key="4">
    <source>
        <dbReference type="Proteomes" id="UP000199134"/>
    </source>
</evidence>
<dbReference type="Proteomes" id="UP000198779">
    <property type="component" value="Unassembled WGS sequence"/>
</dbReference>
<keyword evidence="3" id="KW-1185">Reference proteome</keyword>
<proteinExistence type="predicted"/>
<dbReference type="AlphaFoldDB" id="A0A1H0KRY0"/>
<evidence type="ECO:0000313" key="2">
    <source>
        <dbReference type="EMBL" id="SDO58717.1"/>
    </source>
</evidence>